<reference evidence="6" key="1">
    <citation type="submission" date="2014-09" db="EMBL/GenBank/DDBJ databases">
        <title>Genome sequence of the luminous mushroom Mycena chlorophos for searching fungal bioluminescence genes.</title>
        <authorList>
            <person name="Tanaka Y."/>
            <person name="Kasuga D."/>
            <person name="Oba Y."/>
            <person name="Hase S."/>
            <person name="Sato K."/>
            <person name="Oba Y."/>
            <person name="Sakakibara Y."/>
        </authorList>
    </citation>
    <scope>NUCLEOTIDE SEQUENCE</scope>
</reference>
<evidence type="ECO:0000256" key="3">
    <source>
        <dbReference type="ARBA" id="ARBA00022927"/>
    </source>
</evidence>
<comment type="similarity">
    <text evidence="1">Belongs to the SNAP family.</text>
</comment>
<dbReference type="CDD" id="cd15832">
    <property type="entry name" value="SNAP"/>
    <property type="match status" value="1"/>
</dbReference>
<feature type="region of interest" description="Disordered" evidence="4">
    <location>
        <begin position="976"/>
        <end position="1002"/>
    </location>
</feature>
<evidence type="ECO:0000313" key="7">
    <source>
        <dbReference type="Proteomes" id="UP000815677"/>
    </source>
</evidence>
<dbReference type="InterPro" id="IPR011990">
    <property type="entry name" value="TPR-like_helical_dom_sf"/>
</dbReference>
<organism evidence="6 7">
    <name type="scientific">Mycena chlorophos</name>
    <name type="common">Agaric fungus</name>
    <name type="synonym">Agaricus chlorophos</name>
    <dbReference type="NCBI Taxonomy" id="658473"/>
    <lineage>
        <taxon>Eukaryota</taxon>
        <taxon>Fungi</taxon>
        <taxon>Dikarya</taxon>
        <taxon>Basidiomycota</taxon>
        <taxon>Agaricomycotina</taxon>
        <taxon>Agaricomycetes</taxon>
        <taxon>Agaricomycetidae</taxon>
        <taxon>Agaricales</taxon>
        <taxon>Marasmiineae</taxon>
        <taxon>Mycenaceae</taxon>
        <taxon>Mycena</taxon>
    </lineage>
</organism>
<dbReference type="InterPro" id="IPR018712">
    <property type="entry name" value="Tle1-like_cat"/>
</dbReference>
<dbReference type="Proteomes" id="UP000815677">
    <property type="component" value="Unassembled WGS sequence"/>
</dbReference>
<accession>A0ABQ0KZ22</accession>
<dbReference type="Pfam" id="PF09994">
    <property type="entry name" value="T6SS_Tle1-like_cat"/>
    <property type="match status" value="1"/>
</dbReference>
<name>A0ABQ0KZ22_MYCCL</name>
<dbReference type="InterPro" id="IPR000744">
    <property type="entry name" value="NSF_attach"/>
</dbReference>
<evidence type="ECO:0000313" key="6">
    <source>
        <dbReference type="EMBL" id="GAT44153.1"/>
    </source>
</evidence>
<dbReference type="Gene3D" id="3.40.1180.10">
    <property type="entry name" value="Decaprenyl diphosphate synthase-like"/>
    <property type="match status" value="1"/>
</dbReference>
<keyword evidence="2" id="KW-0813">Transport</keyword>
<dbReference type="PRINTS" id="PR00448">
    <property type="entry name" value="NSFATTACHMNT"/>
</dbReference>
<evidence type="ECO:0000256" key="4">
    <source>
        <dbReference type="SAM" id="MobiDB-lite"/>
    </source>
</evidence>
<dbReference type="PANTHER" id="PTHR33840">
    <property type="match status" value="1"/>
</dbReference>
<dbReference type="InterPro" id="IPR036424">
    <property type="entry name" value="UPP_synth-like_sf"/>
</dbReference>
<dbReference type="Pfam" id="PF14938">
    <property type="entry name" value="SNAP"/>
    <property type="match status" value="1"/>
</dbReference>
<feature type="domain" description="T6SS Phospholipase effector Tle1-like catalytic" evidence="5">
    <location>
        <begin position="588"/>
        <end position="872"/>
    </location>
</feature>
<dbReference type="PANTHER" id="PTHR33840:SF1">
    <property type="entry name" value="TLE1 PHOSPHOLIPASE DOMAIN-CONTAINING PROTEIN"/>
    <property type="match status" value="1"/>
</dbReference>
<feature type="compositionally biased region" description="Polar residues" evidence="4">
    <location>
        <begin position="978"/>
        <end position="1001"/>
    </location>
</feature>
<dbReference type="EMBL" id="DF839580">
    <property type="protein sequence ID" value="GAT44153.1"/>
    <property type="molecule type" value="Genomic_DNA"/>
</dbReference>
<gene>
    <name evidence="6" type="ORF">MCHLO_01794</name>
</gene>
<dbReference type="SUPFAM" id="SSF53474">
    <property type="entry name" value="alpha/beta-Hydrolases"/>
    <property type="match status" value="1"/>
</dbReference>
<sequence>MSKSPAQALLEKADKKANSSSGWFSSANSKWEEAGDLYQQAANAYKVDKMFKEAGDAFAREAECRENSKETNEAANAWWNAAKAYKRGFPQLAVQALSQTITHLTRSGRFRQAADREKEIGQIHLQENNDLRKACESYERAADWYAQEDAIATANACYKDAADLHADLEEYPQAIARYDVKEYWLRSGLCSLAMQNDTVSAKRNFAKYSNQDPSYPSTREAKFVQALIDAVEAGDTEAFTAAVVEFDQVTKLDNWKTGMLLKIKRTLQAADVDPGIIPVPLPLRTTRRRIPKHLALLFVPDSDSNATRDCMAESVSRIAGWSRSIGVEKLTLYDTEGWLVQYAEMVTQRLHTTSESVVDESSSDVEYPLTPPLSDCSDSRPVSPENALGGSSTVTIHLPRTIRKRASKYGLKTRPSREQISQRPLTLCIASRDSGKPSIAVAASVLARRRFAEVSQPPVSVESFTVMLEGPDSVSAPDFLIIHHMRDADHSLAPLELYGFPPWQIRLTEIHHIRQHKPWQRVTNIFRRRAKVGSRVLTEIEFRAALDDFAGAEMRFGRGDEGDVLKLSPQPIDRPSDMSTAPATRAIKRIIVCCDGTWEDGVTMTNRQSYTNILRLARTMNHEDTRFNPPIPQIVFYQSGIGSEKDWYSEYVVGITGASLGDKVEEAYAFIAHNYVPGDEIFLFGFSRGAYTARMVAMFIDLIGVLDRTDMDHFATIFLAYQKLGKTEAKNNMNDADEVQKLQSELSYWMSPNAPGKLRTTSPGGFSVKLVGVFETVGSLGLPSELTHHAASRDVFGFNDQRLGQHIQYAYHALALNEPRADFNCCKFEQTPEGAAKGQVLSQCWFSGDHADVGGGYKHHDLADITLFWMATNIADHLSLDYQYLGSLPQPMDPYGAQPPHSPLVGIYKLAHKIQRTPPTETNSVTHETIHSSVLDQRKLNPTVGSDIQIHPQLIHPLLPLEAALKSHWPALTHAASEHNTSTTQTARVATESADTGLTTESGHRIREKNWLGKLAHGVHVILDKV</sequence>
<evidence type="ECO:0000259" key="5">
    <source>
        <dbReference type="Pfam" id="PF09994"/>
    </source>
</evidence>
<dbReference type="SUPFAM" id="SSF64005">
    <property type="entry name" value="Undecaprenyl diphosphate synthase"/>
    <property type="match status" value="1"/>
</dbReference>
<dbReference type="SUPFAM" id="SSF48452">
    <property type="entry name" value="TPR-like"/>
    <property type="match status" value="1"/>
</dbReference>
<keyword evidence="3" id="KW-0653">Protein transport</keyword>
<protein>
    <recommendedName>
        <fullName evidence="5">T6SS Phospholipase effector Tle1-like catalytic domain-containing protein</fullName>
    </recommendedName>
</protein>
<evidence type="ECO:0000256" key="2">
    <source>
        <dbReference type="ARBA" id="ARBA00022448"/>
    </source>
</evidence>
<keyword evidence="7" id="KW-1185">Reference proteome</keyword>
<evidence type="ECO:0000256" key="1">
    <source>
        <dbReference type="ARBA" id="ARBA00010050"/>
    </source>
</evidence>
<feature type="region of interest" description="Disordered" evidence="4">
    <location>
        <begin position="1"/>
        <end position="25"/>
    </location>
</feature>
<dbReference type="InterPro" id="IPR029058">
    <property type="entry name" value="AB_hydrolase_fold"/>
</dbReference>
<dbReference type="Gene3D" id="1.25.40.10">
    <property type="entry name" value="Tetratricopeptide repeat domain"/>
    <property type="match status" value="1"/>
</dbReference>
<feature type="region of interest" description="Disordered" evidence="4">
    <location>
        <begin position="371"/>
        <end position="390"/>
    </location>
</feature>
<proteinExistence type="inferred from homology"/>